<organism evidence="1 2">
    <name type="scientific">Polarella glacialis</name>
    <name type="common">Dinoflagellate</name>
    <dbReference type="NCBI Taxonomy" id="89957"/>
    <lineage>
        <taxon>Eukaryota</taxon>
        <taxon>Sar</taxon>
        <taxon>Alveolata</taxon>
        <taxon>Dinophyceae</taxon>
        <taxon>Suessiales</taxon>
        <taxon>Suessiaceae</taxon>
        <taxon>Polarella</taxon>
    </lineage>
</organism>
<dbReference type="Proteomes" id="UP000626109">
    <property type="component" value="Unassembled WGS sequence"/>
</dbReference>
<name>A0A813KZZ1_POLGL</name>
<reference evidence="1" key="1">
    <citation type="submission" date="2021-02" db="EMBL/GenBank/DDBJ databases">
        <authorList>
            <person name="Dougan E. K."/>
            <person name="Rhodes N."/>
            <person name="Thang M."/>
            <person name="Chan C."/>
        </authorList>
    </citation>
    <scope>NUCLEOTIDE SEQUENCE</scope>
</reference>
<proteinExistence type="predicted"/>
<sequence>MCVGVQHDVYQRFSGYVARHRLGLFCESCVAVVDGLREAALEGTCGSREAADSAFDRSVAKLVSMDKEMKSMLADLNAAGDGSLYEAIHGHLQGLASHVLQGGNNYAELASAAAQTLAQLLKYVFDQMSDGVTYNVGALGVGTAFAREEPPRDQVSGLPRFLAALDGFPASSAIDMLRVSDVCRNVQEIYRTQHVFDPVADPSSWRTRDVSGMLVARPAPEKLLFTMSKAVPLSYSLIAVAPRAQVGAQELTSEYQSMFQGTGGQSAPSSKWMSEAGIKAEQNCSAVGLAYSPAHCLFDLGWGLMLFSLSTEPPFD</sequence>
<evidence type="ECO:0000313" key="1">
    <source>
        <dbReference type="EMBL" id="CAE8718880.1"/>
    </source>
</evidence>
<dbReference type="EMBL" id="CAJNNW010033436">
    <property type="protein sequence ID" value="CAE8718880.1"/>
    <property type="molecule type" value="Genomic_DNA"/>
</dbReference>
<gene>
    <name evidence="1" type="ORF">PGLA2088_LOCUS40331</name>
</gene>
<comment type="caution">
    <text evidence="1">The sequence shown here is derived from an EMBL/GenBank/DDBJ whole genome shotgun (WGS) entry which is preliminary data.</text>
</comment>
<dbReference type="AlphaFoldDB" id="A0A813KZZ1"/>
<evidence type="ECO:0000313" key="2">
    <source>
        <dbReference type="Proteomes" id="UP000626109"/>
    </source>
</evidence>
<protein>
    <submittedName>
        <fullName evidence="1">Uncharacterized protein</fullName>
    </submittedName>
</protein>
<accession>A0A813KZZ1</accession>
<feature type="non-terminal residue" evidence="1">
    <location>
        <position position="1"/>
    </location>
</feature>